<feature type="compositionally biased region" description="Low complexity" evidence="1">
    <location>
        <begin position="67"/>
        <end position="79"/>
    </location>
</feature>
<feature type="region of interest" description="Disordered" evidence="1">
    <location>
        <begin position="47"/>
        <end position="79"/>
    </location>
</feature>
<comment type="caution">
    <text evidence="2">The sequence shown here is derived from an EMBL/GenBank/DDBJ whole genome shotgun (WGS) entry which is preliminary data.</text>
</comment>
<reference evidence="2 3" key="1">
    <citation type="submission" date="2019-05" db="EMBL/GenBank/DDBJ databases">
        <title>Emergence of the Ug99 lineage of the wheat stem rust pathogen through somatic hybridization.</title>
        <authorList>
            <person name="Li F."/>
            <person name="Upadhyaya N.M."/>
            <person name="Sperschneider J."/>
            <person name="Matny O."/>
            <person name="Nguyen-Phuc H."/>
            <person name="Mago R."/>
            <person name="Raley C."/>
            <person name="Miller M.E."/>
            <person name="Silverstein K.A.T."/>
            <person name="Henningsen E."/>
            <person name="Hirsch C.D."/>
            <person name="Visser B."/>
            <person name="Pretorius Z.A."/>
            <person name="Steffenson B.J."/>
            <person name="Schwessinger B."/>
            <person name="Dodds P.N."/>
            <person name="Figueroa M."/>
        </authorList>
    </citation>
    <scope>NUCLEOTIDE SEQUENCE [LARGE SCALE GENOMIC DNA]</scope>
    <source>
        <strain evidence="2 3">Ug99</strain>
    </source>
</reference>
<evidence type="ECO:0000313" key="2">
    <source>
        <dbReference type="EMBL" id="KAA1107764.1"/>
    </source>
</evidence>
<evidence type="ECO:0000313" key="3">
    <source>
        <dbReference type="Proteomes" id="UP000325313"/>
    </source>
</evidence>
<dbReference type="AlphaFoldDB" id="A0A5B0Q4A2"/>
<dbReference type="Proteomes" id="UP000325313">
    <property type="component" value="Unassembled WGS sequence"/>
</dbReference>
<gene>
    <name evidence="2" type="ORF">PGTUg99_014711</name>
</gene>
<sequence>MTTKPPSLSAAFVAERSEAKFQLVAMSPDGTEYQLDHELMINLRKKNDTENRNGHSGNEKRKKQNFLLTTPDPTTNLDKPLQPSNCSKLVALVLKENTSQQPSIARMHRWNIQVKFNLCEVRNTSTHVDVNAQMLIQGDQISKTNELKYGKYAVIIKDMVSF</sequence>
<evidence type="ECO:0000256" key="1">
    <source>
        <dbReference type="SAM" id="MobiDB-lite"/>
    </source>
</evidence>
<dbReference type="EMBL" id="VDEP01000307">
    <property type="protein sequence ID" value="KAA1107764.1"/>
    <property type="molecule type" value="Genomic_DNA"/>
</dbReference>
<feature type="compositionally biased region" description="Basic and acidic residues" evidence="1">
    <location>
        <begin position="47"/>
        <end position="59"/>
    </location>
</feature>
<organism evidence="2 3">
    <name type="scientific">Puccinia graminis f. sp. tritici</name>
    <dbReference type="NCBI Taxonomy" id="56615"/>
    <lineage>
        <taxon>Eukaryota</taxon>
        <taxon>Fungi</taxon>
        <taxon>Dikarya</taxon>
        <taxon>Basidiomycota</taxon>
        <taxon>Pucciniomycotina</taxon>
        <taxon>Pucciniomycetes</taxon>
        <taxon>Pucciniales</taxon>
        <taxon>Pucciniaceae</taxon>
        <taxon>Puccinia</taxon>
    </lineage>
</organism>
<proteinExistence type="predicted"/>
<accession>A0A5B0Q4A2</accession>
<protein>
    <submittedName>
        <fullName evidence="2">Uncharacterized protein</fullName>
    </submittedName>
</protein>
<name>A0A5B0Q4A2_PUCGR</name>